<dbReference type="Proteomes" id="UP001056035">
    <property type="component" value="Chromosome"/>
</dbReference>
<dbReference type="EMBL" id="CP098502">
    <property type="protein sequence ID" value="UTI62351.1"/>
    <property type="molecule type" value="Genomic_DNA"/>
</dbReference>
<name>A0ABY5DLJ6_9ACTN</name>
<evidence type="ECO:0000313" key="1">
    <source>
        <dbReference type="EMBL" id="UTI62351.1"/>
    </source>
</evidence>
<evidence type="ECO:0000313" key="2">
    <source>
        <dbReference type="Proteomes" id="UP001056035"/>
    </source>
</evidence>
<gene>
    <name evidence="1" type="ORF">NBH00_13365</name>
</gene>
<reference evidence="1 2" key="1">
    <citation type="submission" date="2022-06" db="EMBL/GenBank/DDBJ databases">
        <title>Paraconexibacter antarcticus.</title>
        <authorList>
            <person name="Kim C.S."/>
        </authorList>
    </citation>
    <scope>NUCLEOTIDE SEQUENCE [LARGE SCALE GENOMIC DNA]</scope>
    <source>
        <strain evidence="1 2">02-257</strain>
    </source>
</reference>
<proteinExistence type="predicted"/>
<sequence length="440" mass="49031">MSAEEEFAKFLENYLAQTPPGVEGDAQMRARLAAPITTLTRESVMKDALADEEIDSWFEYFGWNLWDVIRSRASEGESGLIPRQQYETLAFVQQWATYPDLVRALTAELGPEGVIALGRSMRTEVGSKVNFLRNWAFACPLFGRGIACALGLEQPTDRREDVETLIQFARRVMFGAWGEEEGGEAFCASRGYRVEQLEQAVRERFWEDREVFSAPEEAKPVRQFNAQAEIFGFLFHYDCRAGVNDTGPYPTPDGGLVLVRDLFLSEPGYPWSHVADGLPYALTQAFFFPPGAPIEFVVNDLATVFTTPADYQKHVVAVSTYVRDTWDTPVDWLRQIGPEERAQIAKDASAALMKLYAHIAGNDTDANLRAGIRMYSREMIMPHARAAGLWDRFVADGFDDIHPLTEQAWPTLSGPAAAEVLAPVLLLGQAFPSVRATVAG</sequence>
<protein>
    <submittedName>
        <fullName evidence="1">Uncharacterized protein</fullName>
    </submittedName>
</protein>
<accession>A0ABY5DLJ6</accession>
<keyword evidence="2" id="KW-1185">Reference proteome</keyword>
<organism evidence="1 2">
    <name type="scientific">Paraconexibacter antarcticus</name>
    <dbReference type="NCBI Taxonomy" id="2949664"/>
    <lineage>
        <taxon>Bacteria</taxon>
        <taxon>Bacillati</taxon>
        <taxon>Actinomycetota</taxon>
        <taxon>Thermoleophilia</taxon>
        <taxon>Solirubrobacterales</taxon>
        <taxon>Paraconexibacteraceae</taxon>
        <taxon>Paraconexibacter</taxon>
    </lineage>
</organism>
<dbReference type="RefSeq" id="WP_254569089.1">
    <property type="nucleotide sequence ID" value="NZ_CP098502.1"/>
</dbReference>